<proteinExistence type="predicted"/>
<gene>
    <name evidence="1" type="ORF">AVDCRST_MAG86-1805</name>
</gene>
<reference evidence="1" key="1">
    <citation type="submission" date="2020-02" db="EMBL/GenBank/DDBJ databases">
        <authorList>
            <person name="Meier V. D."/>
        </authorList>
    </citation>
    <scope>NUCLEOTIDE SEQUENCE</scope>
    <source>
        <strain evidence="1">AVDCRST_MAG86</strain>
    </source>
</reference>
<evidence type="ECO:0000313" key="1">
    <source>
        <dbReference type="EMBL" id="CAA9572432.1"/>
    </source>
</evidence>
<dbReference type="AlphaFoldDB" id="A0A6J4VDB9"/>
<sequence length="38" mass="4337">MVTIKTSRAYSLATTYNLHDIIREGRGARQTWSSHTTL</sequence>
<dbReference type="EMBL" id="CADCWP010000137">
    <property type="protein sequence ID" value="CAA9572432.1"/>
    <property type="molecule type" value="Genomic_DNA"/>
</dbReference>
<accession>A0A6J4VDB9</accession>
<protein>
    <submittedName>
        <fullName evidence="1">Uncharacterized protein</fullName>
    </submittedName>
</protein>
<name>A0A6J4VDB9_9DEIN</name>
<organism evidence="1">
    <name type="scientific">uncultured Truepera sp</name>
    <dbReference type="NCBI Taxonomy" id="543023"/>
    <lineage>
        <taxon>Bacteria</taxon>
        <taxon>Thermotogati</taxon>
        <taxon>Deinococcota</taxon>
        <taxon>Deinococci</taxon>
        <taxon>Trueperales</taxon>
        <taxon>Trueperaceae</taxon>
        <taxon>Truepera</taxon>
        <taxon>environmental samples</taxon>
    </lineage>
</organism>